<name>A0A4R3M582_9HYPH</name>
<organism evidence="5 6">
    <name type="scientific">Aquabacter spiritensis</name>
    <dbReference type="NCBI Taxonomy" id="933073"/>
    <lineage>
        <taxon>Bacteria</taxon>
        <taxon>Pseudomonadati</taxon>
        <taxon>Pseudomonadota</taxon>
        <taxon>Alphaproteobacteria</taxon>
        <taxon>Hyphomicrobiales</taxon>
        <taxon>Xanthobacteraceae</taxon>
        <taxon>Aquabacter</taxon>
    </lineage>
</organism>
<dbReference type="EMBL" id="SMAI01000001">
    <property type="protein sequence ID" value="TCT08182.1"/>
    <property type="molecule type" value="Genomic_DNA"/>
</dbReference>
<feature type="region of interest" description="Disordered" evidence="4">
    <location>
        <begin position="218"/>
        <end position="246"/>
    </location>
</feature>
<dbReference type="OrthoDB" id="5720311at2"/>
<feature type="binding site" evidence="3">
    <location>
        <position position="104"/>
    </location>
    <ligand>
        <name>CoA</name>
        <dbReference type="ChEBI" id="CHEBI:57287"/>
    </ligand>
</feature>
<dbReference type="NCBIfam" id="TIGR03253">
    <property type="entry name" value="oxalate_frc"/>
    <property type="match status" value="1"/>
</dbReference>
<feature type="binding site" evidence="3">
    <location>
        <begin position="136"/>
        <end position="139"/>
    </location>
    <ligand>
        <name>CoA</name>
        <dbReference type="ChEBI" id="CHEBI:57287"/>
    </ligand>
</feature>
<comment type="pathway">
    <text evidence="3">Metabolic intermediate degradation; oxalate degradation; CO(2) and formate from oxalate: step 1/2.</text>
</comment>
<dbReference type="InterPro" id="IPR050483">
    <property type="entry name" value="CoA-transferase_III_domain"/>
</dbReference>
<evidence type="ECO:0000256" key="1">
    <source>
        <dbReference type="ARBA" id="ARBA00022679"/>
    </source>
</evidence>
<dbReference type="HAMAP" id="MF_00742">
    <property type="entry name" value="Formyl_CoA_transfer"/>
    <property type="match status" value="1"/>
</dbReference>
<dbReference type="InterPro" id="IPR003673">
    <property type="entry name" value="CoA-Trfase_fam_III"/>
</dbReference>
<dbReference type="Proteomes" id="UP000294664">
    <property type="component" value="Unassembled WGS sequence"/>
</dbReference>
<dbReference type="InterPro" id="IPR017659">
    <property type="entry name" value="Formyl_CoA_transfer"/>
</dbReference>
<dbReference type="AlphaFoldDB" id="A0A4R3M582"/>
<comment type="subunit">
    <text evidence="3">Homodimer.</text>
</comment>
<evidence type="ECO:0000313" key="6">
    <source>
        <dbReference type="Proteomes" id="UP000294664"/>
    </source>
</evidence>
<dbReference type="GO" id="GO:0033608">
    <property type="term" value="F:formyl-CoA transferase activity"/>
    <property type="evidence" value="ECO:0007669"/>
    <property type="project" value="UniProtKB-EC"/>
</dbReference>
<feature type="binding site" evidence="3">
    <location>
        <begin position="243"/>
        <end position="245"/>
    </location>
    <ligand>
        <name>substrate</name>
    </ligand>
</feature>
<dbReference type="UniPathway" id="UPA00540">
    <property type="reaction ID" value="UER00598"/>
</dbReference>
<protein>
    <recommendedName>
        <fullName evidence="3">Formyl-CoA:oxalate CoA-transferase</fullName>
        <shortName evidence="3">FCOCT</shortName>
        <ecNumber evidence="3">2.8.3.16</ecNumber>
    </recommendedName>
    <alternativeName>
        <fullName evidence="3">Formyl-coenzyme A transferase</fullName>
        <shortName evidence="3">Formyl-CoA transferase</shortName>
    </alternativeName>
</protein>
<dbReference type="Gene3D" id="3.40.50.10540">
    <property type="entry name" value="Crotonobetainyl-coa:carnitine coa-transferase, domain 1"/>
    <property type="match status" value="1"/>
</dbReference>
<dbReference type="RefSeq" id="WP_132029820.1">
    <property type="nucleotide sequence ID" value="NZ_SMAI01000001.1"/>
</dbReference>
<evidence type="ECO:0000313" key="5">
    <source>
        <dbReference type="EMBL" id="TCT08182.1"/>
    </source>
</evidence>
<dbReference type="Gene3D" id="3.30.1540.10">
    <property type="entry name" value="formyl-coa transferase, domain 3"/>
    <property type="match status" value="1"/>
</dbReference>
<keyword evidence="6" id="KW-1185">Reference proteome</keyword>
<dbReference type="NCBIfam" id="NF003809">
    <property type="entry name" value="PRK05398.1"/>
    <property type="match status" value="1"/>
</dbReference>
<dbReference type="InterPro" id="IPR023606">
    <property type="entry name" value="CoA-Trfase_III_dom_1_sf"/>
</dbReference>
<dbReference type="SUPFAM" id="SSF89796">
    <property type="entry name" value="CoA-transferase family III (CaiB/BaiF)"/>
    <property type="match status" value="1"/>
</dbReference>
<dbReference type="PANTHER" id="PTHR48207">
    <property type="entry name" value="SUCCINATE--HYDROXYMETHYLGLUTARATE COA-TRANSFERASE"/>
    <property type="match status" value="1"/>
</dbReference>
<evidence type="ECO:0000256" key="4">
    <source>
        <dbReference type="SAM" id="MobiDB-lite"/>
    </source>
</evidence>
<evidence type="ECO:0000256" key="2">
    <source>
        <dbReference type="ARBA" id="ARBA00025298"/>
    </source>
</evidence>
<sequence>MGKALEGVRVLDMTHVQSGPSATQILAWMGADVIKVEMPRRGDITRSQLRDKSNVDSLYFTMLNANKRSITLNIKSPAGQEALARLVGCCDVLVENFGPGVLDRQGFDWARLSALNPRLIYASIKGFADEAGVEAKAYETIAQAMGGAMSTTGWRSGPPTASSAQIGDTGTGIHCVAGILAALYQRTMTGRGQRVEVAMQDCVMNLLRVKLRDQQRLASGPLPEYPGAPSGDSVPRAGNASGGGQPGAALRCAPGGENDYCYVIIQPQGWAPLMRLVGRRDLIEDPRFATHDARAQRLDACFGLIEGWTRTRTKFEVMKALNAIDVPCGPILSTKDIIEDQSLYARGFLVEVPHPERGSYVTVASPIRLSDSEVPVERAPLLGEHTDAVLAMAGYGAAEIAGMRASGAI</sequence>
<comment type="caution">
    <text evidence="3">Lacks conserved residue(s) required for the propagation of feature annotation.</text>
</comment>
<dbReference type="PANTHER" id="PTHR48207:SF3">
    <property type="entry name" value="SUCCINATE--HYDROXYMETHYLGLUTARATE COA-TRANSFERASE"/>
    <property type="match status" value="1"/>
</dbReference>
<comment type="function">
    <text evidence="2 3">Involved in the catabolism of oxalate and in the adapatation to low pH via the induction of the oxalate-dependent acid tolerance response (ATR). Catalyzes the transfer of the CoA moiety from formyl-CoA to oxalate.</text>
</comment>
<accession>A0A4R3M582</accession>
<feature type="active site" description="Nucleophile" evidence="3">
    <location>
        <position position="168"/>
    </location>
</feature>
<evidence type="ECO:0000256" key="3">
    <source>
        <dbReference type="HAMAP-Rule" id="MF_00742"/>
    </source>
</evidence>
<comment type="similarity">
    <text evidence="3">Belongs to the CoA-transferase III family. Frc subfamily.</text>
</comment>
<feature type="binding site" evidence="3">
    <location>
        <begin position="17"/>
        <end position="18"/>
    </location>
    <ligand>
        <name>CoA</name>
        <dbReference type="ChEBI" id="CHEBI:57287"/>
    </ligand>
</feature>
<keyword evidence="1 3" id="KW-0808">Transferase</keyword>
<comment type="caution">
    <text evidence="5">The sequence shown here is derived from an EMBL/GenBank/DDBJ whole genome shotgun (WGS) entry which is preliminary data.</text>
</comment>
<feature type="binding site" evidence="3">
    <location>
        <begin position="96"/>
        <end position="98"/>
    </location>
    <ligand>
        <name>CoA</name>
        <dbReference type="ChEBI" id="CHEBI:57287"/>
    </ligand>
</feature>
<dbReference type="EC" id="2.8.3.16" evidence="3"/>
<dbReference type="GO" id="GO:0033611">
    <property type="term" value="P:oxalate catabolic process"/>
    <property type="evidence" value="ECO:0007669"/>
    <property type="project" value="UniProtKB-UniRule"/>
</dbReference>
<comment type="catalytic activity">
    <reaction evidence="3">
        <text>formyl-CoA + oxalate = oxalyl-CoA + formate</text>
        <dbReference type="Rhea" id="RHEA:16545"/>
        <dbReference type="ChEBI" id="CHEBI:15740"/>
        <dbReference type="ChEBI" id="CHEBI:30623"/>
        <dbReference type="ChEBI" id="CHEBI:57376"/>
        <dbReference type="ChEBI" id="CHEBI:57388"/>
        <dbReference type="EC" id="2.8.3.16"/>
    </reaction>
</comment>
<reference evidence="5 6" key="1">
    <citation type="submission" date="2019-03" db="EMBL/GenBank/DDBJ databases">
        <title>Genomic Encyclopedia of Type Strains, Phase IV (KMG-IV): sequencing the most valuable type-strain genomes for metagenomic binning, comparative biology and taxonomic classification.</title>
        <authorList>
            <person name="Goeker M."/>
        </authorList>
    </citation>
    <scope>NUCLEOTIDE SEQUENCE [LARGE SCALE GENOMIC DNA]</scope>
    <source>
        <strain evidence="5 6">DSM 9035</strain>
    </source>
</reference>
<dbReference type="Pfam" id="PF02515">
    <property type="entry name" value="CoA_transf_3"/>
    <property type="match status" value="1"/>
</dbReference>
<proteinExistence type="inferred from homology"/>
<dbReference type="InterPro" id="IPR044855">
    <property type="entry name" value="CoA-Trfase_III_dom3_sf"/>
</dbReference>
<gene>
    <name evidence="3" type="primary">frc</name>
    <name evidence="5" type="ORF">EDC64_101704</name>
</gene>